<dbReference type="Proteomes" id="UP001552479">
    <property type="component" value="Unassembled WGS sequence"/>
</dbReference>
<evidence type="ECO:0000313" key="3">
    <source>
        <dbReference type="Proteomes" id="UP001552479"/>
    </source>
</evidence>
<feature type="region of interest" description="Disordered" evidence="1">
    <location>
        <begin position="1"/>
        <end position="26"/>
    </location>
</feature>
<dbReference type="RefSeq" id="WP_366088942.1">
    <property type="nucleotide sequence ID" value="NZ_JBFASG010000019.1"/>
</dbReference>
<accession>A0ABV3IX63</accession>
<keyword evidence="3" id="KW-1185">Reference proteome</keyword>
<name>A0ABV3IX63_9ACTN</name>
<evidence type="ECO:0000256" key="1">
    <source>
        <dbReference type="SAM" id="MobiDB-lite"/>
    </source>
</evidence>
<gene>
    <name evidence="2" type="ORF">AB0L03_19900</name>
</gene>
<organism evidence="2 3">
    <name type="scientific">Streptomyces roseoverticillatus</name>
    <dbReference type="NCBI Taxonomy" id="66429"/>
    <lineage>
        <taxon>Bacteria</taxon>
        <taxon>Bacillati</taxon>
        <taxon>Actinomycetota</taxon>
        <taxon>Actinomycetes</taxon>
        <taxon>Kitasatosporales</taxon>
        <taxon>Streptomycetaceae</taxon>
        <taxon>Streptomyces</taxon>
    </lineage>
</organism>
<sequence>MTGGQATAGDNEAPEQPPRPPVTIRLPDEQPVVGRLLGRWQSADGAWFYRVTLPLWAHVRLGTRDVTEPSDIEFDVAADHVAPVPGTSYAGVPIRRHPLVVARARTGRRHPATTPPPADA</sequence>
<dbReference type="EMBL" id="JBFASG010000019">
    <property type="protein sequence ID" value="MEV4925069.1"/>
    <property type="molecule type" value="Genomic_DNA"/>
</dbReference>
<proteinExistence type="predicted"/>
<comment type="caution">
    <text evidence="2">The sequence shown here is derived from an EMBL/GenBank/DDBJ whole genome shotgun (WGS) entry which is preliminary data.</text>
</comment>
<evidence type="ECO:0000313" key="2">
    <source>
        <dbReference type="EMBL" id="MEV4925069.1"/>
    </source>
</evidence>
<reference evidence="2 3" key="1">
    <citation type="submission" date="2024-06" db="EMBL/GenBank/DDBJ databases">
        <title>The Natural Products Discovery Center: Release of the First 8490 Sequenced Strains for Exploring Actinobacteria Biosynthetic Diversity.</title>
        <authorList>
            <person name="Kalkreuter E."/>
            <person name="Kautsar S.A."/>
            <person name="Yang D."/>
            <person name="Bader C.D."/>
            <person name="Teijaro C.N."/>
            <person name="Fluegel L."/>
            <person name="Davis C.M."/>
            <person name="Simpson J.R."/>
            <person name="Lauterbach L."/>
            <person name="Steele A.D."/>
            <person name="Gui C."/>
            <person name="Meng S."/>
            <person name="Li G."/>
            <person name="Viehrig K."/>
            <person name="Ye F."/>
            <person name="Su P."/>
            <person name="Kiefer A.F."/>
            <person name="Nichols A."/>
            <person name="Cepeda A.J."/>
            <person name="Yan W."/>
            <person name="Fan B."/>
            <person name="Jiang Y."/>
            <person name="Adhikari A."/>
            <person name="Zheng C.-J."/>
            <person name="Schuster L."/>
            <person name="Cowan T.M."/>
            <person name="Smanski M.J."/>
            <person name="Chevrette M.G."/>
            <person name="De Carvalho L.P.S."/>
            <person name="Shen B."/>
        </authorList>
    </citation>
    <scope>NUCLEOTIDE SEQUENCE [LARGE SCALE GENOMIC DNA]</scope>
    <source>
        <strain evidence="2 3">NPDC053791</strain>
    </source>
</reference>
<protein>
    <submittedName>
        <fullName evidence="2">Uncharacterized protein</fullName>
    </submittedName>
</protein>